<dbReference type="AlphaFoldDB" id="A0A835IFT8"/>
<evidence type="ECO:0000256" key="9">
    <source>
        <dbReference type="ARBA" id="ARBA00023034"/>
    </source>
</evidence>
<evidence type="ECO:0000256" key="8">
    <source>
        <dbReference type="ARBA" id="ARBA00022989"/>
    </source>
</evidence>
<keyword evidence="6" id="KW-0256">Endoplasmic reticulum</keyword>
<gene>
    <name evidence="11" type="ORF">IFM89_026448</name>
</gene>
<dbReference type="Pfam" id="PF03878">
    <property type="entry name" value="YIF1"/>
    <property type="match status" value="1"/>
</dbReference>
<evidence type="ECO:0000256" key="2">
    <source>
        <dbReference type="ARBA" id="ARBA00004653"/>
    </source>
</evidence>
<dbReference type="InterPro" id="IPR005578">
    <property type="entry name" value="Yif1_fam"/>
</dbReference>
<evidence type="ECO:0000256" key="7">
    <source>
        <dbReference type="ARBA" id="ARBA00022927"/>
    </source>
</evidence>
<dbReference type="GO" id="GO:0000139">
    <property type="term" value="C:Golgi membrane"/>
    <property type="evidence" value="ECO:0007669"/>
    <property type="project" value="UniProtKB-SubCell"/>
</dbReference>
<keyword evidence="8" id="KW-1133">Transmembrane helix</keyword>
<dbReference type="GO" id="GO:0005793">
    <property type="term" value="C:endoplasmic reticulum-Golgi intermediate compartment"/>
    <property type="evidence" value="ECO:0007669"/>
    <property type="project" value="TreeGrafter"/>
</dbReference>
<keyword evidence="7" id="KW-0653">Protein transport</keyword>
<sequence>MHQLESLLLNPVKTFSFTIFQQCMSTKEVMQRCGGPLFTHCPTNLRMHSMEQGRISSGVSLKDVGRGLWNQVLNICKQVFSPEALNVQFTKGLLGWFLEVMILKVALQTLVSGDAPLLDMVAYGGYAFAGVTLAMLAKILSNYSYQFVIALESLCMGMFLVKP</sequence>
<dbReference type="GO" id="GO:0006888">
    <property type="term" value="P:endoplasmic reticulum to Golgi vesicle-mediated transport"/>
    <property type="evidence" value="ECO:0007669"/>
    <property type="project" value="InterPro"/>
</dbReference>
<comment type="similarity">
    <text evidence="3">Belongs to the YIF1 family.</text>
</comment>
<dbReference type="Proteomes" id="UP000631114">
    <property type="component" value="Unassembled WGS sequence"/>
</dbReference>
<keyword evidence="9" id="KW-0333">Golgi apparatus</keyword>
<dbReference type="OrthoDB" id="337750at2759"/>
<name>A0A835IFT8_9MAGN</name>
<evidence type="ECO:0000313" key="11">
    <source>
        <dbReference type="EMBL" id="KAF9615782.1"/>
    </source>
</evidence>
<dbReference type="GO" id="GO:0030134">
    <property type="term" value="C:COPII-coated ER to Golgi transport vesicle"/>
    <property type="evidence" value="ECO:0007669"/>
    <property type="project" value="TreeGrafter"/>
</dbReference>
<keyword evidence="5" id="KW-0812">Transmembrane</keyword>
<proteinExistence type="inferred from homology"/>
<keyword evidence="12" id="KW-1185">Reference proteome</keyword>
<reference evidence="11 12" key="1">
    <citation type="submission" date="2020-10" db="EMBL/GenBank/DDBJ databases">
        <title>The Coptis chinensis genome and diversification of protoberbering-type alkaloids.</title>
        <authorList>
            <person name="Wang B."/>
            <person name="Shu S."/>
            <person name="Song C."/>
            <person name="Liu Y."/>
        </authorList>
    </citation>
    <scope>NUCLEOTIDE SEQUENCE [LARGE SCALE GENOMIC DNA]</scope>
    <source>
        <strain evidence="11">HL-2020</strain>
        <tissue evidence="11">Leaf</tissue>
    </source>
</reference>
<dbReference type="EMBL" id="JADFTS010000003">
    <property type="protein sequence ID" value="KAF9615782.1"/>
    <property type="molecule type" value="Genomic_DNA"/>
</dbReference>
<dbReference type="GO" id="GO:0005789">
    <property type="term" value="C:endoplasmic reticulum membrane"/>
    <property type="evidence" value="ECO:0007669"/>
    <property type="project" value="UniProtKB-SubCell"/>
</dbReference>
<evidence type="ECO:0000256" key="10">
    <source>
        <dbReference type="ARBA" id="ARBA00023136"/>
    </source>
</evidence>
<keyword evidence="4" id="KW-0813">Transport</keyword>
<evidence type="ECO:0000256" key="5">
    <source>
        <dbReference type="ARBA" id="ARBA00022692"/>
    </source>
</evidence>
<organism evidence="11 12">
    <name type="scientific">Coptis chinensis</name>
    <dbReference type="NCBI Taxonomy" id="261450"/>
    <lineage>
        <taxon>Eukaryota</taxon>
        <taxon>Viridiplantae</taxon>
        <taxon>Streptophyta</taxon>
        <taxon>Embryophyta</taxon>
        <taxon>Tracheophyta</taxon>
        <taxon>Spermatophyta</taxon>
        <taxon>Magnoliopsida</taxon>
        <taxon>Ranunculales</taxon>
        <taxon>Ranunculaceae</taxon>
        <taxon>Coptidoideae</taxon>
        <taxon>Coptis</taxon>
    </lineage>
</organism>
<protein>
    <submittedName>
        <fullName evidence="11">Uncharacterized protein</fullName>
    </submittedName>
</protein>
<evidence type="ECO:0000256" key="3">
    <source>
        <dbReference type="ARBA" id="ARBA00009727"/>
    </source>
</evidence>
<evidence type="ECO:0000256" key="6">
    <source>
        <dbReference type="ARBA" id="ARBA00022824"/>
    </source>
</evidence>
<evidence type="ECO:0000256" key="1">
    <source>
        <dbReference type="ARBA" id="ARBA00004477"/>
    </source>
</evidence>
<evidence type="ECO:0000313" key="12">
    <source>
        <dbReference type="Proteomes" id="UP000631114"/>
    </source>
</evidence>
<accession>A0A835IFT8</accession>
<evidence type="ECO:0000256" key="4">
    <source>
        <dbReference type="ARBA" id="ARBA00022448"/>
    </source>
</evidence>
<comment type="caution">
    <text evidence="11">The sequence shown here is derived from an EMBL/GenBank/DDBJ whole genome shotgun (WGS) entry which is preliminary data.</text>
</comment>
<keyword evidence="10" id="KW-0472">Membrane</keyword>
<comment type="subcellular location">
    <subcellularLocation>
        <location evidence="1">Endoplasmic reticulum membrane</location>
        <topology evidence="1">Multi-pass membrane protein</topology>
    </subcellularLocation>
    <subcellularLocation>
        <location evidence="2">Golgi apparatus membrane</location>
        <topology evidence="2">Multi-pass membrane protein</topology>
    </subcellularLocation>
</comment>
<dbReference type="GO" id="GO:0015031">
    <property type="term" value="P:protein transport"/>
    <property type="evidence" value="ECO:0007669"/>
    <property type="project" value="UniProtKB-KW"/>
</dbReference>
<dbReference type="PANTHER" id="PTHR14083:SF0">
    <property type="entry name" value="YIP1D-INTERACTING FACTOR 1, ISOFORM C"/>
    <property type="match status" value="1"/>
</dbReference>
<dbReference type="PANTHER" id="PTHR14083">
    <property type="entry name" value="YIP1 INTERACTING FACTOR HOMOLOG YIF1 PROTEIN"/>
    <property type="match status" value="1"/>
</dbReference>